<dbReference type="Proteomes" id="UP001165041">
    <property type="component" value="Unassembled WGS sequence"/>
</dbReference>
<reference evidence="6" key="1">
    <citation type="submission" date="2023-02" db="EMBL/GenBank/DDBJ databases">
        <title>Kitasatospora phosalacinea NBRC 14627.</title>
        <authorList>
            <person name="Ichikawa N."/>
            <person name="Sato H."/>
            <person name="Tonouchi N."/>
        </authorList>
    </citation>
    <scope>NUCLEOTIDE SEQUENCE</scope>
    <source>
        <strain evidence="6">NBRC 14627</strain>
    </source>
</reference>
<feature type="compositionally biased region" description="Acidic residues" evidence="4">
    <location>
        <begin position="1"/>
        <end position="13"/>
    </location>
</feature>
<dbReference type="InterPro" id="IPR001845">
    <property type="entry name" value="HTH_ArsR_DNA-bd_dom"/>
</dbReference>
<dbReference type="Pfam" id="PF12840">
    <property type="entry name" value="HTH_20"/>
    <property type="match status" value="1"/>
</dbReference>
<protein>
    <recommendedName>
        <fullName evidence="5">HTH hxlR-type domain-containing protein</fullName>
    </recommendedName>
</protein>
<dbReference type="GO" id="GO:0003700">
    <property type="term" value="F:DNA-binding transcription factor activity"/>
    <property type="evidence" value="ECO:0007669"/>
    <property type="project" value="InterPro"/>
</dbReference>
<dbReference type="EMBL" id="BSSA01000001">
    <property type="protein sequence ID" value="GLW67736.1"/>
    <property type="molecule type" value="Genomic_DNA"/>
</dbReference>
<dbReference type="InterPro" id="IPR011991">
    <property type="entry name" value="ArsR-like_HTH"/>
</dbReference>
<dbReference type="Gene3D" id="1.10.10.10">
    <property type="entry name" value="Winged helix-like DNA-binding domain superfamily/Winged helix DNA-binding domain"/>
    <property type="match status" value="2"/>
</dbReference>
<gene>
    <name evidence="6" type="ORF">Kpho02_00350</name>
</gene>
<dbReference type="GO" id="GO:0003677">
    <property type="term" value="F:DNA binding"/>
    <property type="evidence" value="ECO:0007669"/>
    <property type="project" value="UniProtKB-KW"/>
</dbReference>
<evidence type="ECO:0000256" key="4">
    <source>
        <dbReference type="SAM" id="MobiDB-lite"/>
    </source>
</evidence>
<keyword evidence="2" id="KW-0238">DNA-binding</keyword>
<dbReference type="InterPro" id="IPR002577">
    <property type="entry name" value="HTH_HxlR"/>
</dbReference>
<evidence type="ECO:0000256" key="3">
    <source>
        <dbReference type="ARBA" id="ARBA00023163"/>
    </source>
</evidence>
<feature type="region of interest" description="Disordered" evidence="4">
    <location>
        <begin position="1"/>
        <end position="39"/>
    </location>
</feature>
<feature type="compositionally biased region" description="Low complexity" evidence="4">
    <location>
        <begin position="14"/>
        <end position="24"/>
    </location>
</feature>
<feature type="domain" description="HTH hxlR-type" evidence="5">
    <location>
        <begin position="133"/>
        <end position="233"/>
    </location>
</feature>
<sequence length="251" mass="27014">MLGEVTEETEIEIESGTGTESRTGSGAGTGDGEAARTLPEHPVRLALLDLLAETGTLTATEAAARLGLSSGLCSFHLRRLAEHGLVEEAPRGGRGGGRARPWRLRWGPVPPAGGAPEEQPQAVDWPATYRRDCPSRTVVELLADKWVLYALAALRRSERPLRFNELRRLLDGITQKMLARTLRALERDGLVRRTVYPTVPPSVEYALTELGLEAGRLTAAIGAWSVRHAPSVHAARAAYDARAAAPPKPLG</sequence>
<evidence type="ECO:0000313" key="7">
    <source>
        <dbReference type="Proteomes" id="UP001165041"/>
    </source>
</evidence>
<dbReference type="SMART" id="SM00418">
    <property type="entry name" value="HTH_ARSR"/>
    <property type="match status" value="1"/>
</dbReference>
<dbReference type="PROSITE" id="PS51118">
    <property type="entry name" value="HTH_HXLR"/>
    <property type="match status" value="1"/>
</dbReference>
<comment type="caution">
    <text evidence="6">The sequence shown here is derived from an EMBL/GenBank/DDBJ whole genome shotgun (WGS) entry which is preliminary data.</text>
</comment>
<feature type="region of interest" description="Disordered" evidence="4">
    <location>
        <begin position="88"/>
        <end position="120"/>
    </location>
</feature>
<proteinExistence type="predicted"/>
<accession>A0A9W6Q2T7</accession>
<dbReference type="Pfam" id="PF01638">
    <property type="entry name" value="HxlR"/>
    <property type="match status" value="1"/>
</dbReference>
<dbReference type="SUPFAM" id="SSF46785">
    <property type="entry name" value="Winged helix' DNA-binding domain"/>
    <property type="match status" value="2"/>
</dbReference>
<dbReference type="CDD" id="cd00090">
    <property type="entry name" value="HTH_ARSR"/>
    <property type="match status" value="1"/>
</dbReference>
<dbReference type="InterPro" id="IPR036390">
    <property type="entry name" value="WH_DNA-bd_sf"/>
</dbReference>
<dbReference type="PANTHER" id="PTHR33204:SF18">
    <property type="entry name" value="TRANSCRIPTIONAL REGULATORY PROTEIN"/>
    <property type="match status" value="1"/>
</dbReference>
<keyword evidence="1" id="KW-0805">Transcription regulation</keyword>
<evidence type="ECO:0000259" key="5">
    <source>
        <dbReference type="PROSITE" id="PS51118"/>
    </source>
</evidence>
<evidence type="ECO:0000256" key="2">
    <source>
        <dbReference type="ARBA" id="ARBA00023125"/>
    </source>
</evidence>
<evidence type="ECO:0000256" key="1">
    <source>
        <dbReference type="ARBA" id="ARBA00023015"/>
    </source>
</evidence>
<evidence type="ECO:0000313" key="6">
    <source>
        <dbReference type="EMBL" id="GLW67736.1"/>
    </source>
</evidence>
<keyword evidence="3" id="KW-0804">Transcription</keyword>
<dbReference type="InterPro" id="IPR036388">
    <property type="entry name" value="WH-like_DNA-bd_sf"/>
</dbReference>
<name>A0A9W6Q2T7_9ACTN</name>
<organism evidence="6 7">
    <name type="scientific">Kitasatospora phosalacinea</name>
    <dbReference type="NCBI Taxonomy" id="2065"/>
    <lineage>
        <taxon>Bacteria</taxon>
        <taxon>Bacillati</taxon>
        <taxon>Actinomycetota</taxon>
        <taxon>Actinomycetes</taxon>
        <taxon>Kitasatosporales</taxon>
        <taxon>Streptomycetaceae</taxon>
        <taxon>Kitasatospora</taxon>
    </lineage>
</organism>
<dbReference type="PANTHER" id="PTHR33204">
    <property type="entry name" value="TRANSCRIPTIONAL REGULATOR, MARR FAMILY"/>
    <property type="match status" value="1"/>
</dbReference>
<dbReference type="AlphaFoldDB" id="A0A9W6Q2T7"/>